<gene>
    <name evidence="1" type="ORF">XENOCAPTIV_024558</name>
</gene>
<accession>A0ABV0RWQ1</accession>
<feature type="non-terminal residue" evidence="1">
    <location>
        <position position="1"/>
    </location>
</feature>
<dbReference type="PANTHER" id="PTHR23317">
    <property type="entry name" value="DEDICATOR OF CYTOKINESIS DOCK"/>
    <property type="match status" value="1"/>
</dbReference>
<protein>
    <submittedName>
        <fullName evidence="1">Uncharacterized protein</fullName>
    </submittedName>
</protein>
<dbReference type="PANTHER" id="PTHR23317:SF74">
    <property type="entry name" value="DEDICATOR OF CYTOKINESIS PROTEIN 8"/>
    <property type="match status" value="1"/>
</dbReference>
<dbReference type="InterPro" id="IPR026791">
    <property type="entry name" value="DOCK"/>
</dbReference>
<evidence type="ECO:0000313" key="2">
    <source>
        <dbReference type="Proteomes" id="UP001434883"/>
    </source>
</evidence>
<dbReference type="EMBL" id="JAHRIN010059391">
    <property type="protein sequence ID" value="MEQ2212067.1"/>
    <property type="molecule type" value="Genomic_DNA"/>
</dbReference>
<name>A0ABV0RWQ1_9TELE</name>
<evidence type="ECO:0000313" key="1">
    <source>
        <dbReference type="EMBL" id="MEQ2212067.1"/>
    </source>
</evidence>
<dbReference type="Proteomes" id="UP001434883">
    <property type="component" value="Unassembled WGS sequence"/>
</dbReference>
<keyword evidence="2" id="KW-1185">Reference proteome</keyword>
<comment type="caution">
    <text evidence="1">The sequence shown here is derived from an EMBL/GenBank/DDBJ whole genome shotgun (WGS) entry which is preliminary data.</text>
</comment>
<sequence>ISENFYCDLNSEQFRNCLKPHTPHVDHSTLARSGIFSVTYPSSDIYLVIKDKLEKLKGQAEAFCQRLGRYRMPFAWATVNIMDVISTATLDRDVTDSDSIKGGMYEFIFEIRKEACPKNNLLHTRVFFGRFTSQSRLYLVLKEYQIFLSTHS</sequence>
<proteinExistence type="predicted"/>
<organism evidence="1 2">
    <name type="scientific">Xenoophorus captivus</name>
    <dbReference type="NCBI Taxonomy" id="1517983"/>
    <lineage>
        <taxon>Eukaryota</taxon>
        <taxon>Metazoa</taxon>
        <taxon>Chordata</taxon>
        <taxon>Craniata</taxon>
        <taxon>Vertebrata</taxon>
        <taxon>Euteleostomi</taxon>
        <taxon>Actinopterygii</taxon>
        <taxon>Neopterygii</taxon>
        <taxon>Teleostei</taxon>
        <taxon>Neoteleostei</taxon>
        <taxon>Acanthomorphata</taxon>
        <taxon>Ovalentaria</taxon>
        <taxon>Atherinomorphae</taxon>
        <taxon>Cyprinodontiformes</taxon>
        <taxon>Goodeidae</taxon>
        <taxon>Xenoophorus</taxon>
    </lineage>
</organism>
<reference evidence="1 2" key="1">
    <citation type="submission" date="2021-06" db="EMBL/GenBank/DDBJ databases">
        <authorList>
            <person name="Palmer J.M."/>
        </authorList>
    </citation>
    <scope>NUCLEOTIDE SEQUENCE [LARGE SCALE GENOMIC DNA]</scope>
    <source>
        <strain evidence="1 2">XC_2019</strain>
        <tissue evidence="1">Muscle</tissue>
    </source>
</reference>